<dbReference type="Gene3D" id="1.10.1670.10">
    <property type="entry name" value="Helix-hairpin-Helix base-excision DNA repair enzymes (C-terminal)"/>
    <property type="match status" value="1"/>
</dbReference>
<organism evidence="5 6">
    <name type="scientific">Roseateles depolymerans</name>
    <dbReference type="NCBI Taxonomy" id="76731"/>
    <lineage>
        <taxon>Bacteria</taxon>
        <taxon>Pseudomonadati</taxon>
        <taxon>Pseudomonadota</taxon>
        <taxon>Betaproteobacteria</taxon>
        <taxon>Burkholderiales</taxon>
        <taxon>Sphaerotilaceae</taxon>
        <taxon>Roseateles</taxon>
    </lineage>
</organism>
<dbReference type="SUPFAM" id="SSF48150">
    <property type="entry name" value="DNA-glycosylase"/>
    <property type="match status" value="1"/>
</dbReference>
<evidence type="ECO:0000256" key="3">
    <source>
        <dbReference type="ARBA" id="ARBA00023204"/>
    </source>
</evidence>
<reference evidence="5 6" key="1">
    <citation type="submission" date="2015-12" db="EMBL/GenBank/DDBJ databases">
        <title>Complete genome of Roseateles depolymerans KCTC 42856.</title>
        <authorList>
            <person name="Kim K.M."/>
        </authorList>
    </citation>
    <scope>NUCLEOTIDE SEQUENCE [LARGE SCALE GENOMIC DNA]</scope>
    <source>
        <strain evidence="5 6">KCTC 42856</strain>
    </source>
</reference>
<keyword evidence="1" id="KW-0227">DNA damage</keyword>
<evidence type="ECO:0000313" key="5">
    <source>
        <dbReference type="EMBL" id="ALV06358.1"/>
    </source>
</evidence>
<evidence type="ECO:0000256" key="4">
    <source>
        <dbReference type="ARBA" id="ARBA00023295"/>
    </source>
</evidence>
<sequence length="278" mass="30564">MTQILAILTRHGSLQREIPAPDQCVMPGVRWGHADEFPAAAYWLQRALTWRLEQETPLRRSNRTLAEEVGAWLLGGQGVTAAVAQAAFERLRGKGAFVRAGVSEAECLLWLSEPLEVAGQAVAYRLAAQRAKYLAATLPAVFEVPSTLEGRELRDWLMALPGLGPKSASGIVRQWSGATDVALLDNYVLRVGQVMGLFGRKLTVERHYLEMEARFLQLCKAMNVAAPDVEAVMAQELIRSPETARFLTDYLKATEPKPKAAATRRAQAPEQLSLVFTG</sequence>
<dbReference type="InterPro" id="IPR011257">
    <property type="entry name" value="DNA_glycosylase"/>
</dbReference>
<dbReference type="Proteomes" id="UP000060699">
    <property type="component" value="Chromosome"/>
</dbReference>
<dbReference type="GO" id="GO:0016799">
    <property type="term" value="F:hydrolase activity, hydrolyzing N-glycosyl compounds"/>
    <property type="evidence" value="ECO:0007669"/>
    <property type="project" value="InterPro"/>
</dbReference>
<dbReference type="OrthoDB" id="12078at2"/>
<dbReference type="GO" id="GO:0003906">
    <property type="term" value="F:DNA-(apurinic or apyrimidinic site) endonuclease activity"/>
    <property type="evidence" value="ECO:0007669"/>
    <property type="project" value="InterPro"/>
</dbReference>
<keyword evidence="6" id="KW-1185">Reference proteome</keyword>
<gene>
    <name evidence="5" type="ORF">RD2015_1879</name>
</gene>
<keyword evidence="3" id="KW-0234">DNA repair</keyword>
<evidence type="ECO:0000256" key="1">
    <source>
        <dbReference type="ARBA" id="ARBA00022763"/>
    </source>
</evidence>
<dbReference type="RefSeq" id="WP_058934657.1">
    <property type="nucleotide sequence ID" value="NZ_CP013729.1"/>
</dbReference>
<evidence type="ECO:0000256" key="2">
    <source>
        <dbReference type="ARBA" id="ARBA00022801"/>
    </source>
</evidence>
<dbReference type="InterPro" id="IPR023170">
    <property type="entry name" value="HhH_base_excis_C"/>
</dbReference>
<keyword evidence="4" id="KW-0326">Glycosidase</keyword>
<accession>A0A0U3CYB7</accession>
<dbReference type="Pfam" id="PF22175">
    <property type="entry name" value="Ogg-HhH"/>
    <property type="match status" value="1"/>
</dbReference>
<dbReference type="AlphaFoldDB" id="A0A0U3CYB7"/>
<name>A0A0U3CYB7_9BURK</name>
<evidence type="ECO:0000313" key="6">
    <source>
        <dbReference type="Proteomes" id="UP000060699"/>
    </source>
</evidence>
<dbReference type="EMBL" id="CP013729">
    <property type="protein sequence ID" value="ALV06358.1"/>
    <property type="molecule type" value="Genomic_DNA"/>
</dbReference>
<dbReference type="KEGG" id="rdp:RD2015_1879"/>
<dbReference type="GO" id="GO:0006281">
    <property type="term" value="P:DNA repair"/>
    <property type="evidence" value="ECO:0007669"/>
    <property type="project" value="UniProtKB-KW"/>
</dbReference>
<dbReference type="STRING" id="76731.RD2015_1879"/>
<dbReference type="InterPro" id="IPR012092">
    <property type="entry name" value="DNA_glyclase/AP_lyase_Ogg"/>
</dbReference>
<keyword evidence="2" id="KW-0378">Hydrolase</keyword>
<proteinExistence type="predicted"/>
<protein>
    <submittedName>
        <fullName evidence="5">8-oxoguanine DNA glycosylase</fullName>
    </submittedName>
</protein>
<dbReference type="Gene3D" id="1.10.340.30">
    <property type="entry name" value="Hypothetical protein, domain 2"/>
    <property type="match status" value="1"/>
</dbReference>